<gene>
    <name evidence="1" type="ORF">C1SCF055_LOCUS11627</name>
</gene>
<protein>
    <submittedName>
        <fullName evidence="3">Ion transport domain-containing protein</fullName>
    </submittedName>
</protein>
<name>A0A9P1C587_9DINO</name>
<organism evidence="1">
    <name type="scientific">Cladocopium goreaui</name>
    <dbReference type="NCBI Taxonomy" id="2562237"/>
    <lineage>
        <taxon>Eukaryota</taxon>
        <taxon>Sar</taxon>
        <taxon>Alveolata</taxon>
        <taxon>Dinophyceae</taxon>
        <taxon>Suessiales</taxon>
        <taxon>Symbiodiniaceae</taxon>
        <taxon>Cladocopium</taxon>
    </lineage>
</organism>
<reference evidence="2" key="2">
    <citation type="submission" date="2024-04" db="EMBL/GenBank/DDBJ databases">
        <authorList>
            <person name="Chen Y."/>
            <person name="Shah S."/>
            <person name="Dougan E. K."/>
            <person name="Thang M."/>
            <person name="Chan C."/>
        </authorList>
    </citation>
    <scope>NUCLEOTIDE SEQUENCE [LARGE SCALE GENOMIC DNA]</scope>
</reference>
<keyword evidence="4" id="KW-1185">Reference proteome</keyword>
<evidence type="ECO:0000313" key="3">
    <source>
        <dbReference type="EMBL" id="CAL4771383.1"/>
    </source>
</evidence>
<sequence length="166" mass="18395">MNKEKLASGNLTTSGHGITGGMASLAPTGEHRGLAAWLDNQLSSLKCPSRLQLAERVVGMVSATEGFRFAMEHKVPPCFPQSKFVLVLGFGGQVRIMWTAFITDEPKPNLTLCIVWTEMSFPPTPSQCPQFGVTPMVWTFWPSLFWPANLQRGMKPGHLDCFSFRH</sequence>
<dbReference type="EMBL" id="CAMXCT030000857">
    <property type="protein sequence ID" value="CAL4771383.1"/>
    <property type="molecule type" value="Genomic_DNA"/>
</dbReference>
<dbReference type="OrthoDB" id="472608at2759"/>
<comment type="caution">
    <text evidence="1">The sequence shown here is derived from an EMBL/GenBank/DDBJ whole genome shotgun (WGS) entry which is preliminary data.</text>
</comment>
<evidence type="ECO:0000313" key="4">
    <source>
        <dbReference type="Proteomes" id="UP001152797"/>
    </source>
</evidence>
<proteinExistence type="predicted"/>
<evidence type="ECO:0000313" key="2">
    <source>
        <dbReference type="EMBL" id="CAL1137446.1"/>
    </source>
</evidence>
<accession>A0A9P1C587</accession>
<dbReference type="AlphaFoldDB" id="A0A9P1C587"/>
<dbReference type="Proteomes" id="UP001152797">
    <property type="component" value="Unassembled WGS sequence"/>
</dbReference>
<dbReference type="EMBL" id="CAMXCT020000857">
    <property type="protein sequence ID" value="CAL1137446.1"/>
    <property type="molecule type" value="Genomic_DNA"/>
</dbReference>
<evidence type="ECO:0000313" key="1">
    <source>
        <dbReference type="EMBL" id="CAI3984071.1"/>
    </source>
</evidence>
<reference evidence="1" key="1">
    <citation type="submission" date="2022-10" db="EMBL/GenBank/DDBJ databases">
        <authorList>
            <person name="Chen Y."/>
            <person name="Dougan E. K."/>
            <person name="Chan C."/>
            <person name="Rhodes N."/>
            <person name="Thang M."/>
        </authorList>
    </citation>
    <scope>NUCLEOTIDE SEQUENCE</scope>
</reference>
<dbReference type="EMBL" id="CAMXCT010000857">
    <property type="protein sequence ID" value="CAI3984071.1"/>
    <property type="molecule type" value="Genomic_DNA"/>
</dbReference>